<protein>
    <recommendedName>
        <fullName evidence="3">J domain-containing protein</fullName>
    </recommendedName>
</protein>
<dbReference type="SMART" id="SM00271">
    <property type="entry name" value="DnaJ"/>
    <property type="match status" value="1"/>
</dbReference>
<comment type="similarity">
    <text evidence="1">Belongs to the HscB family.</text>
</comment>
<evidence type="ECO:0000256" key="1">
    <source>
        <dbReference type="ARBA" id="ARBA00010476"/>
    </source>
</evidence>
<evidence type="ECO:0000259" key="3">
    <source>
        <dbReference type="PROSITE" id="PS50076"/>
    </source>
</evidence>
<dbReference type="PROSITE" id="PS50076">
    <property type="entry name" value="DNAJ_2"/>
    <property type="match status" value="1"/>
</dbReference>
<dbReference type="NCBIfam" id="TIGR00714">
    <property type="entry name" value="hscB"/>
    <property type="match status" value="1"/>
</dbReference>
<organism evidence="4">
    <name type="scientific">Noctiluca scintillans</name>
    <name type="common">Sea sparkle</name>
    <name type="synonym">Red tide dinoflagellate</name>
    <dbReference type="NCBI Taxonomy" id="2966"/>
    <lineage>
        <taxon>Eukaryota</taxon>
        <taxon>Sar</taxon>
        <taxon>Alveolata</taxon>
        <taxon>Dinophyceae</taxon>
        <taxon>Noctilucales</taxon>
        <taxon>Noctilucaceae</taxon>
        <taxon>Noctiluca</taxon>
    </lineage>
</organism>
<dbReference type="GO" id="GO:0044571">
    <property type="term" value="P:[2Fe-2S] cluster assembly"/>
    <property type="evidence" value="ECO:0007669"/>
    <property type="project" value="InterPro"/>
</dbReference>
<dbReference type="InterPro" id="IPR009073">
    <property type="entry name" value="HscB_oligo_C"/>
</dbReference>
<evidence type="ECO:0000256" key="2">
    <source>
        <dbReference type="ARBA" id="ARBA00023186"/>
    </source>
</evidence>
<dbReference type="PANTHER" id="PTHR14021:SF15">
    <property type="entry name" value="IRON-SULFUR CLUSTER CO-CHAPERONE PROTEIN HSCB"/>
    <property type="match status" value="1"/>
</dbReference>
<dbReference type="InterPro" id="IPR001623">
    <property type="entry name" value="DnaJ_domain"/>
</dbReference>
<dbReference type="CDD" id="cd06257">
    <property type="entry name" value="DnaJ"/>
    <property type="match status" value="1"/>
</dbReference>
<dbReference type="InterPro" id="IPR036869">
    <property type="entry name" value="J_dom_sf"/>
</dbReference>
<dbReference type="HAMAP" id="MF_00682">
    <property type="entry name" value="HscB"/>
    <property type="match status" value="1"/>
</dbReference>
<dbReference type="PANTHER" id="PTHR14021">
    <property type="entry name" value="IRON-SULFUR CLUSTER CO-CHAPERONE PROTEIN HSCB"/>
    <property type="match status" value="1"/>
</dbReference>
<dbReference type="AlphaFoldDB" id="A0A7S1FJ82"/>
<dbReference type="EMBL" id="HBFQ01061818">
    <property type="protein sequence ID" value="CAD8869444.1"/>
    <property type="molecule type" value="Transcribed_RNA"/>
</dbReference>
<name>A0A7S1FJ82_NOCSC</name>
<accession>A0A7S1FJ82</accession>
<keyword evidence="2" id="KW-0143">Chaperone</keyword>
<evidence type="ECO:0000313" key="4">
    <source>
        <dbReference type="EMBL" id="CAD8869444.1"/>
    </source>
</evidence>
<dbReference type="SUPFAM" id="SSF46565">
    <property type="entry name" value="Chaperone J-domain"/>
    <property type="match status" value="1"/>
</dbReference>
<proteinExistence type="inferred from homology"/>
<dbReference type="GO" id="GO:0001671">
    <property type="term" value="F:ATPase activator activity"/>
    <property type="evidence" value="ECO:0007669"/>
    <property type="project" value="InterPro"/>
</dbReference>
<dbReference type="Gene3D" id="1.10.287.110">
    <property type="entry name" value="DnaJ domain"/>
    <property type="match status" value="1"/>
</dbReference>
<dbReference type="Pfam" id="PF07743">
    <property type="entry name" value="HSCB_C"/>
    <property type="match status" value="1"/>
</dbReference>
<dbReference type="InterPro" id="IPR036386">
    <property type="entry name" value="HscB_C_sf"/>
</dbReference>
<feature type="domain" description="J" evidence="3">
    <location>
        <begin position="90"/>
        <end position="162"/>
    </location>
</feature>
<gene>
    <name evidence="4" type="ORF">NSCI0253_LOCUS43800</name>
</gene>
<reference evidence="4" key="1">
    <citation type="submission" date="2021-01" db="EMBL/GenBank/DDBJ databases">
        <authorList>
            <person name="Corre E."/>
            <person name="Pelletier E."/>
            <person name="Niang G."/>
            <person name="Scheremetjew M."/>
            <person name="Finn R."/>
            <person name="Kale V."/>
            <person name="Holt S."/>
            <person name="Cochrane G."/>
            <person name="Meng A."/>
            <person name="Brown T."/>
            <person name="Cohen L."/>
        </authorList>
    </citation>
    <scope>NUCLEOTIDE SEQUENCE</scope>
</reference>
<dbReference type="GO" id="GO:0051259">
    <property type="term" value="P:protein complex oligomerization"/>
    <property type="evidence" value="ECO:0007669"/>
    <property type="project" value="InterPro"/>
</dbReference>
<dbReference type="Gene3D" id="1.20.1280.20">
    <property type="entry name" value="HscB, C-terminal domain"/>
    <property type="match status" value="1"/>
</dbReference>
<dbReference type="GO" id="GO:0051087">
    <property type="term" value="F:protein-folding chaperone binding"/>
    <property type="evidence" value="ECO:0007669"/>
    <property type="project" value="InterPro"/>
</dbReference>
<sequence length="255" mass="29214">MRSCVVRLLRQSQSASAGRHMRASPKLRTGFVYVEKRPGAQILAHKRFSSDAACHGYPFNCSNCDAAYADFNFVCSSCGRLMSACYGKSTHFSLLGLEERFDINVSDVDAAFKELQRQLHPDKFSQATKEELALAEAHSSKVNEAVRILRSPLFRAQYWMELQGVRVLEEDQRMEDMETMMEVMETNEQLEQAQTKEEVASITRDVDGKMRGVEVELIGLLSARDWLTARQRLERLQMLDRLRLRLNDWQEPSSP</sequence>
<dbReference type="InterPro" id="IPR004640">
    <property type="entry name" value="HscB"/>
</dbReference>
<dbReference type="GO" id="GO:0005739">
    <property type="term" value="C:mitochondrion"/>
    <property type="evidence" value="ECO:0007669"/>
    <property type="project" value="TreeGrafter"/>
</dbReference>
<dbReference type="SUPFAM" id="SSF47144">
    <property type="entry name" value="HSC20 (HSCB), C-terminal oligomerisation domain"/>
    <property type="match status" value="1"/>
</dbReference>